<feature type="domain" description="HTH marR-type" evidence="4">
    <location>
        <begin position="10"/>
        <end position="146"/>
    </location>
</feature>
<dbReference type="PANTHER" id="PTHR42756">
    <property type="entry name" value="TRANSCRIPTIONAL REGULATOR, MARR"/>
    <property type="match status" value="1"/>
</dbReference>
<dbReference type="SUPFAM" id="SSF46785">
    <property type="entry name" value="Winged helix' DNA-binding domain"/>
    <property type="match status" value="1"/>
</dbReference>
<dbReference type="PROSITE" id="PS50995">
    <property type="entry name" value="HTH_MARR_2"/>
    <property type="match status" value="1"/>
</dbReference>
<dbReference type="eggNOG" id="COG1846">
    <property type="taxonomic scope" value="Bacteria"/>
</dbReference>
<proteinExistence type="predicted"/>
<dbReference type="InterPro" id="IPR011991">
    <property type="entry name" value="ArsR-like_HTH"/>
</dbReference>
<dbReference type="SMART" id="SM00347">
    <property type="entry name" value="HTH_MARR"/>
    <property type="match status" value="1"/>
</dbReference>
<dbReference type="InterPro" id="IPR036390">
    <property type="entry name" value="WH_DNA-bd_sf"/>
</dbReference>
<dbReference type="InterPro" id="IPR036388">
    <property type="entry name" value="WH-like_DNA-bd_sf"/>
</dbReference>
<sequence>MENENKSAMVASLFQEVMMLFRSSMSKVFEDVGITPPQGMVLGFLSKEKKLKINELSSKMNLSNSTVSGIVDRLEKQGMVERLRSETDRRVVYVSITPNFKDMHECFHVKFERKMENVLSKGSSKDLEKVYEGLSTLRNLLREYDKD</sequence>
<dbReference type="HOGENOM" id="CLU_083287_27_7_9"/>
<keyword evidence="3" id="KW-0804">Transcription</keyword>
<dbReference type="OrthoDB" id="49580at2"/>
<evidence type="ECO:0000256" key="1">
    <source>
        <dbReference type="ARBA" id="ARBA00023015"/>
    </source>
</evidence>
<reference evidence="6" key="2">
    <citation type="submission" date="2012-08" db="EMBL/GenBank/DDBJ databases">
        <title>Finished genome of Desulfosporosinus meridiei DSM 13257.</title>
        <authorList>
            <person name="Huntemann M."/>
            <person name="Wei C.-L."/>
            <person name="Han J."/>
            <person name="Detter J.C."/>
            <person name="Han C."/>
            <person name="Davenport K."/>
            <person name="Daligault H."/>
            <person name="Erkkila T."/>
            <person name="Gu W."/>
            <person name="Munk A.C.C."/>
            <person name="Teshima H."/>
            <person name="Xu Y."/>
            <person name="Chain P."/>
            <person name="Tapia R."/>
            <person name="Chen A."/>
            <person name="Krypides N."/>
            <person name="Mavromatis K."/>
            <person name="Markowitz V."/>
            <person name="Szeto E."/>
            <person name="Ivanova N."/>
            <person name="Mikhailova N."/>
            <person name="Ovchinnikova G."/>
            <person name="Pagani I."/>
            <person name="Pati A."/>
            <person name="Goodwin L."/>
            <person name="Peters L."/>
            <person name="Pitluck S."/>
            <person name="Woyke T."/>
            <person name="Pester M."/>
            <person name="Spring S."/>
            <person name="Ollivier B."/>
            <person name="Rattei T."/>
            <person name="Klenk H.-P."/>
            <person name="Wagner M."/>
            <person name="Loy A."/>
        </authorList>
    </citation>
    <scope>NUCLEOTIDE SEQUENCE [LARGE SCALE GENOMIC DNA]</scope>
    <source>
        <strain evidence="6">ATCC BAA-275 / DSM 13257 / NCIMB 13706 / S10</strain>
    </source>
</reference>
<dbReference type="RefSeq" id="WP_014902616.1">
    <property type="nucleotide sequence ID" value="NC_018515.1"/>
</dbReference>
<organism evidence="5 6">
    <name type="scientific">Desulfosporosinus meridiei (strain ATCC BAA-275 / DSM 13257 / KCTC 12902 / NCIMB 13706 / S10)</name>
    <dbReference type="NCBI Taxonomy" id="768704"/>
    <lineage>
        <taxon>Bacteria</taxon>
        <taxon>Bacillati</taxon>
        <taxon>Bacillota</taxon>
        <taxon>Clostridia</taxon>
        <taxon>Eubacteriales</taxon>
        <taxon>Desulfitobacteriaceae</taxon>
        <taxon>Desulfosporosinus</taxon>
    </lineage>
</organism>
<dbReference type="KEGG" id="dmi:Desmer_1725"/>
<evidence type="ECO:0000256" key="2">
    <source>
        <dbReference type="ARBA" id="ARBA00023125"/>
    </source>
</evidence>
<evidence type="ECO:0000256" key="3">
    <source>
        <dbReference type="ARBA" id="ARBA00023163"/>
    </source>
</evidence>
<dbReference type="InterPro" id="IPR000835">
    <property type="entry name" value="HTH_MarR-typ"/>
</dbReference>
<evidence type="ECO:0000259" key="4">
    <source>
        <dbReference type="PROSITE" id="PS50995"/>
    </source>
</evidence>
<accession>J7IPC9</accession>
<reference evidence="5 6" key="1">
    <citation type="journal article" date="2012" name="J. Bacteriol.">
        <title>Complete genome sequences of Desulfosporosinus orientis DSM765T, Desulfosporosinus youngiae DSM17734T, Desulfosporosinus meridiei DSM13257T, and Desulfosporosinus acidiphilus DSM22704T.</title>
        <authorList>
            <person name="Pester M."/>
            <person name="Brambilla E."/>
            <person name="Alazard D."/>
            <person name="Rattei T."/>
            <person name="Weinmaier T."/>
            <person name="Han J."/>
            <person name="Lucas S."/>
            <person name="Lapidus A."/>
            <person name="Cheng J.F."/>
            <person name="Goodwin L."/>
            <person name="Pitluck S."/>
            <person name="Peters L."/>
            <person name="Ovchinnikova G."/>
            <person name="Teshima H."/>
            <person name="Detter J.C."/>
            <person name="Han C.S."/>
            <person name="Tapia R."/>
            <person name="Land M.L."/>
            <person name="Hauser L."/>
            <person name="Kyrpides N.C."/>
            <person name="Ivanova N.N."/>
            <person name="Pagani I."/>
            <person name="Huntmann M."/>
            <person name="Wei C.L."/>
            <person name="Davenport K.W."/>
            <person name="Daligault H."/>
            <person name="Chain P.S."/>
            <person name="Chen A."/>
            <person name="Mavromatis K."/>
            <person name="Markowitz V."/>
            <person name="Szeto E."/>
            <person name="Mikhailova N."/>
            <person name="Pati A."/>
            <person name="Wagner M."/>
            <person name="Woyke T."/>
            <person name="Ollivier B."/>
            <person name="Klenk H.P."/>
            <person name="Spring S."/>
            <person name="Loy A."/>
        </authorList>
    </citation>
    <scope>NUCLEOTIDE SEQUENCE [LARGE SCALE GENOMIC DNA]</scope>
    <source>
        <strain evidence="6">ATCC BAA-275 / DSM 13257 / NCIMB 13706 / S10</strain>
    </source>
</reference>
<dbReference type="STRING" id="768704.Desmer_1725"/>
<dbReference type="PANTHER" id="PTHR42756:SF1">
    <property type="entry name" value="TRANSCRIPTIONAL REPRESSOR OF EMRAB OPERON"/>
    <property type="match status" value="1"/>
</dbReference>
<dbReference type="Gene3D" id="1.10.10.10">
    <property type="entry name" value="Winged helix-like DNA-binding domain superfamily/Winged helix DNA-binding domain"/>
    <property type="match status" value="1"/>
</dbReference>
<dbReference type="GO" id="GO:0003700">
    <property type="term" value="F:DNA-binding transcription factor activity"/>
    <property type="evidence" value="ECO:0007669"/>
    <property type="project" value="InterPro"/>
</dbReference>
<dbReference type="EMBL" id="CP003629">
    <property type="protein sequence ID" value="AFQ43697.1"/>
    <property type="molecule type" value="Genomic_DNA"/>
</dbReference>
<dbReference type="Proteomes" id="UP000005262">
    <property type="component" value="Chromosome"/>
</dbReference>
<gene>
    <name evidence="5" type="ordered locus">Desmer_1725</name>
</gene>
<name>J7IPC9_DESMD</name>
<dbReference type="CDD" id="cd00090">
    <property type="entry name" value="HTH_ARSR"/>
    <property type="match status" value="1"/>
</dbReference>
<dbReference type="Pfam" id="PF01047">
    <property type="entry name" value="MarR"/>
    <property type="match status" value="1"/>
</dbReference>
<dbReference type="PRINTS" id="PR00598">
    <property type="entry name" value="HTHMARR"/>
</dbReference>
<protein>
    <submittedName>
        <fullName evidence="5">Transcriptional regulator</fullName>
    </submittedName>
</protein>
<keyword evidence="6" id="KW-1185">Reference proteome</keyword>
<dbReference type="AlphaFoldDB" id="J7IPC9"/>
<evidence type="ECO:0000313" key="6">
    <source>
        <dbReference type="Proteomes" id="UP000005262"/>
    </source>
</evidence>
<keyword evidence="1" id="KW-0805">Transcription regulation</keyword>
<keyword evidence="2" id="KW-0238">DNA-binding</keyword>
<evidence type="ECO:0000313" key="5">
    <source>
        <dbReference type="EMBL" id="AFQ43697.1"/>
    </source>
</evidence>
<dbReference type="GO" id="GO:0003677">
    <property type="term" value="F:DNA binding"/>
    <property type="evidence" value="ECO:0007669"/>
    <property type="project" value="UniProtKB-KW"/>
</dbReference>